<evidence type="ECO:0000256" key="7">
    <source>
        <dbReference type="ARBA" id="ARBA00052699"/>
    </source>
</evidence>
<evidence type="ECO:0000256" key="1">
    <source>
        <dbReference type="ARBA" id="ARBA00001933"/>
    </source>
</evidence>
<keyword evidence="11" id="KW-1185">Reference proteome</keyword>
<comment type="caution">
    <text evidence="10">The sequence shown here is derived from an EMBL/GenBank/DDBJ whole genome shotgun (WGS) entry which is preliminary data.</text>
</comment>
<dbReference type="Gene3D" id="3.90.1150.10">
    <property type="entry name" value="Aspartate Aminotransferase, domain 1"/>
    <property type="match status" value="2"/>
</dbReference>
<evidence type="ECO:0000256" key="9">
    <source>
        <dbReference type="RuleBase" id="RU362118"/>
    </source>
</evidence>
<dbReference type="PIRSF" id="PIRSF001434">
    <property type="entry name" value="CGS"/>
    <property type="match status" value="1"/>
</dbReference>
<feature type="modified residue" description="N6-(pyridoxal phosphate)lysine" evidence="8">
    <location>
        <position position="208"/>
    </location>
</feature>
<dbReference type="InterPro" id="IPR015424">
    <property type="entry name" value="PyrdxlP-dep_Trfase"/>
</dbReference>
<dbReference type="GO" id="GO:0018826">
    <property type="term" value="F:methionine gamma-lyase activity"/>
    <property type="evidence" value="ECO:0007669"/>
    <property type="project" value="UniProtKB-EC"/>
</dbReference>
<dbReference type="CDD" id="cd00614">
    <property type="entry name" value="CGS_like"/>
    <property type="match status" value="1"/>
</dbReference>
<evidence type="ECO:0000313" key="10">
    <source>
        <dbReference type="EMBL" id="KRM03099.1"/>
    </source>
</evidence>
<dbReference type="RefSeq" id="WP_056936876.1">
    <property type="nucleotide sequence ID" value="NZ_AZFN01000005.1"/>
</dbReference>
<protein>
    <recommendedName>
        <fullName evidence="4">homocysteine desulfhydrase</fullName>
        <ecNumber evidence="4">4.4.1.2</ecNumber>
    </recommendedName>
    <alternativeName>
        <fullName evidence="5">Homocysteine desulfhydrase</fullName>
    </alternativeName>
</protein>
<dbReference type="FunFam" id="3.40.640.10:FF:000046">
    <property type="entry name" value="Cystathionine gamma-lyase"/>
    <property type="match status" value="1"/>
</dbReference>
<comment type="catalytic activity">
    <reaction evidence="7">
        <text>L-methionine + H2O = methanethiol + 2-oxobutanoate + NH4(+)</text>
        <dbReference type="Rhea" id="RHEA:23800"/>
        <dbReference type="ChEBI" id="CHEBI:15377"/>
        <dbReference type="ChEBI" id="CHEBI:16007"/>
        <dbReference type="ChEBI" id="CHEBI:16763"/>
        <dbReference type="ChEBI" id="CHEBI:28938"/>
        <dbReference type="ChEBI" id="CHEBI:57844"/>
        <dbReference type="EC" id="4.4.1.11"/>
    </reaction>
    <physiologicalReaction direction="left-to-right" evidence="7">
        <dbReference type="Rhea" id="RHEA:23801"/>
    </physiologicalReaction>
</comment>
<dbReference type="PANTHER" id="PTHR11808:SF90">
    <property type="entry name" value="CYSTATHIONINE GAMMA-SYNTHASE"/>
    <property type="match status" value="1"/>
</dbReference>
<gene>
    <name evidence="10" type="ORF">FC60_GL001395</name>
</gene>
<dbReference type="GO" id="GO:0030170">
    <property type="term" value="F:pyridoxal phosphate binding"/>
    <property type="evidence" value="ECO:0007669"/>
    <property type="project" value="InterPro"/>
</dbReference>
<dbReference type="EC" id="4.4.1.2" evidence="4"/>
<dbReference type="AlphaFoldDB" id="A0A0R1VG46"/>
<dbReference type="GO" id="GO:0005737">
    <property type="term" value="C:cytoplasm"/>
    <property type="evidence" value="ECO:0007669"/>
    <property type="project" value="TreeGrafter"/>
</dbReference>
<proteinExistence type="inferred from homology"/>
<dbReference type="GO" id="GO:0047982">
    <property type="term" value="F:homocysteine desulfhydrase activity"/>
    <property type="evidence" value="ECO:0007669"/>
    <property type="project" value="UniProtKB-EC"/>
</dbReference>
<dbReference type="InterPro" id="IPR015422">
    <property type="entry name" value="PyrdxlP-dep_Trfase_small"/>
</dbReference>
<evidence type="ECO:0000256" key="8">
    <source>
        <dbReference type="PIRSR" id="PIRSR001434-2"/>
    </source>
</evidence>
<evidence type="ECO:0000256" key="4">
    <source>
        <dbReference type="ARBA" id="ARBA00047175"/>
    </source>
</evidence>
<dbReference type="SUPFAM" id="SSF53383">
    <property type="entry name" value="PLP-dependent transferases"/>
    <property type="match status" value="1"/>
</dbReference>
<reference evidence="10 11" key="1">
    <citation type="journal article" date="2015" name="Genome Announc.">
        <title>Expanding the biotechnology potential of lactobacilli through comparative genomics of 213 strains and associated genera.</title>
        <authorList>
            <person name="Sun Z."/>
            <person name="Harris H.M."/>
            <person name="McCann A."/>
            <person name="Guo C."/>
            <person name="Argimon S."/>
            <person name="Zhang W."/>
            <person name="Yang X."/>
            <person name="Jeffery I.B."/>
            <person name="Cooney J.C."/>
            <person name="Kagawa T.F."/>
            <person name="Liu W."/>
            <person name="Song Y."/>
            <person name="Salvetti E."/>
            <person name="Wrobel A."/>
            <person name="Rasinkangas P."/>
            <person name="Parkhill J."/>
            <person name="Rea M.C."/>
            <person name="O'Sullivan O."/>
            <person name="Ritari J."/>
            <person name="Douillard F.P."/>
            <person name="Paul Ross R."/>
            <person name="Yang R."/>
            <person name="Briner A.E."/>
            <person name="Felis G.E."/>
            <person name="de Vos W.M."/>
            <person name="Barrangou R."/>
            <person name="Klaenhammer T.R."/>
            <person name="Caufield P.W."/>
            <person name="Cui Y."/>
            <person name="Zhang H."/>
            <person name="O'Toole P.W."/>
        </authorList>
    </citation>
    <scope>NUCLEOTIDE SEQUENCE [LARGE SCALE GENOMIC DNA]</scope>
    <source>
        <strain evidence="10 11">DSM 16045</strain>
    </source>
</reference>
<dbReference type="PROSITE" id="PS00868">
    <property type="entry name" value="CYS_MET_METAB_PP"/>
    <property type="match status" value="1"/>
</dbReference>
<evidence type="ECO:0000256" key="5">
    <source>
        <dbReference type="ARBA" id="ARBA00047199"/>
    </source>
</evidence>
<evidence type="ECO:0000313" key="11">
    <source>
        <dbReference type="Proteomes" id="UP000051739"/>
    </source>
</evidence>
<keyword evidence="3 8" id="KW-0663">Pyridoxal phosphate</keyword>
<dbReference type="Gene3D" id="3.40.640.10">
    <property type="entry name" value="Type I PLP-dependent aspartate aminotransferase-like (Major domain)"/>
    <property type="match status" value="1"/>
</dbReference>
<name>A0A0R1VG46_9LACO</name>
<dbReference type="EMBL" id="AZFN01000005">
    <property type="protein sequence ID" value="KRM03099.1"/>
    <property type="molecule type" value="Genomic_DNA"/>
</dbReference>
<dbReference type="PANTHER" id="PTHR11808">
    <property type="entry name" value="TRANS-SULFURATION ENZYME FAMILY MEMBER"/>
    <property type="match status" value="1"/>
</dbReference>
<accession>A0A0R1VG46</accession>
<evidence type="ECO:0000256" key="2">
    <source>
        <dbReference type="ARBA" id="ARBA00009077"/>
    </source>
</evidence>
<comment type="catalytic activity">
    <reaction evidence="6">
        <text>L-homocysteine + H2O = 2-oxobutanoate + hydrogen sulfide + NH4(+) + H(+)</text>
        <dbReference type="Rhea" id="RHEA:14501"/>
        <dbReference type="ChEBI" id="CHEBI:15377"/>
        <dbReference type="ChEBI" id="CHEBI:15378"/>
        <dbReference type="ChEBI" id="CHEBI:16763"/>
        <dbReference type="ChEBI" id="CHEBI:28938"/>
        <dbReference type="ChEBI" id="CHEBI:29919"/>
        <dbReference type="ChEBI" id="CHEBI:58199"/>
        <dbReference type="EC" id="4.4.1.2"/>
    </reaction>
    <physiologicalReaction direction="left-to-right" evidence="6">
        <dbReference type="Rhea" id="RHEA:14502"/>
    </physiologicalReaction>
</comment>
<comment type="similarity">
    <text evidence="2 9">Belongs to the trans-sulfuration enzymes family.</text>
</comment>
<dbReference type="Pfam" id="PF01053">
    <property type="entry name" value="Cys_Met_Meta_PP"/>
    <property type="match status" value="1"/>
</dbReference>
<sequence>MGSQCKKSVETIAAQAGNHRDANGSVSAPLYFSSNYRHPSLEQAINFDEQKEYTYARLATPTRRVLEETLVELESGQRAFALSSGMAAVQLALSILKTGDELISLDDLYGGDFRYFRYLESHIGVKFKQWDGEKLADLVDLLSPATRVVWLETPSNPTMKKLDLEALSAVVHEYNSSILVMVDNTFYTPIYQQPLTLGADVVVHSATKYLSGHNDLLGGVVVVNDEQLANEYYEYYITTGDTMATFDAWLLLRSLKTLPIRMERHTESALKIKEFLESRSEVTKVLYPGKAGMISFYLSTPELTRQVLDNVKLISFAESLGGAESLITIPLYQTHADVEEAQREKLGITPTLLRLSVGLENPDDLIADLAQSLDKN</sequence>
<dbReference type="InterPro" id="IPR000277">
    <property type="entry name" value="Cys/Met-Metab_PyrdxlP-dep_enz"/>
</dbReference>
<organism evidence="10 11">
    <name type="scientific">Limosilactobacillus gastricus DSM 16045</name>
    <dbReference type="NCBI Taxonomy" id="1423749"/>
    <lineage>
        <taxon>Bacteria</taxon>
        <taxon>Bacillati</taxon>
        <taxon>Bacillota</taxon>
        <taxon>Bacilli</taxon>
        <taxon>Lactobacillales</taxon>
        <taxon>Lactobacillaceae</taxon>
        <taxon>Limosilactobacillus</taxon>
    </lineage>
</organism>
<evidence type="ECO:0000256" key="3">
    <source>
        <dbReference type="ARBA" id="ARBA00022898"/>
    </source>
</evidence>
<comment type="cofactor">
    <cofactor evidence="1 9">
        <name>pyridoxal 5'-phosphate</name>
        <dbReference type="ChEBI" id="CHEBI:597326"/>
    </cofactor>
</comment>
<dbReference type="InterPro" id="IPR015421">
    <property type="entry name" value="PyrdxlP-dep_Trfase_major"/>
</dbReference>
<evidence type="ECO:0000256" key="6">
    <source>
        <dbReference type="ARBA" id="ARBA00048780"/>
    </source>
</evidence>
<dbReference type="Proteomes" id="UP000051739">
    <property type="component" value="Unassembled WGS sequence"/>
</dbReference>
<keyword evidence="10" id="KW-0456">Lyase</keyword>
<dbReference type="InterPro" id="IPR054542">
    <property type="entry name" value="Cys_met_metab_PP"/>
</dbReference>
<dbReference type="GO" id="GO:0019346">
    <property type="term" value="P:transsulfuration"/>
    <property type="evidence" value="ECO:0007669"/>
    <property type="project" value="InterPro"/>
</dbReference>
<dbReference type="PATRIC" id="fig|1423749.3.peg.1439"/>